<keyword evidence="1" id="KW-0812">Transmembrane</keyword>
<accession>A0A4R3LCH6</accession>
<keyword evidence="1" id="KW-0472">Membrane</keyword>
<feature type="transmembrane region" description="Helical" evidence="1">
    <location>
        <begin position="195"/>
        <end position="215"/>
    </location>
</feature>
<protein>
    <submittedName>
        <fullName evidence="2">Uncharacterized protein</fullName>
    </submittedName>
</protein>
<feature type="transmembrane region" description="Helical" evidence="1">
    <location>
        <begin position="73"/>
        <end position="95"/>
    </location>
</feature>
<keyword evidence="3" id="KW-1185">Reference proteome</keyword>
<proteinExistence type="predicted"/>
<comment type="caution">
    <text evidence="2">The sequence shown here is derived from an EMBL/GenBank/DDBJ whole genome shotgun (WGS) entry which is preliminary data.</text>
</comment>
<feature type="transmembrane region" description="Helical" evidence="1">
    <location>
        <begin position="107"/>
        <end position="127"/>
    </location>
</feature>
<feature type="transmembrane region" description="Helical" evidence="1">
    <location>
        <begin position="170"/>
        <end position="189"/>
    </location>
</feature>
<gene>
    <name evidence="2" type="ORF">EDD58_101655</name>
</gene>
<name>A0A4R3LCH6_9BACL</name>
<organism evidence="2 3">
    <name type="scientific">Hazenella coriacea</name>
    <dbReference type="NCBI Taxonomy" id="1179467"/>
    <lineage>
        <taxon>Bacteria</taxon>
        <taxon>Bacillati</taxon>
        <taxon>Bacillota</taxon>
        <taxon>Bacilli</taxon>
        <taxon>Bacillales</taxon>
        <taxon>Thermoactinomycetaceae</taxon>
        <taxon>Hazenella</taxon>
    </lineage>
</organism>
<dbReference type="EMBL" id="SMAG01000001">
    <property type="protein sequence ID" value="TCS97008.1"/>
    <property type="molecule type" value="Genomic_DNA"/>
</dbReference>
<dbReference type="RefSeq" id="WP_131923371.1">
    <property type="nucleotide sequence ID" value="NZ_SMAG01000001.1"/>
</dbReference>
<evidence type="ECO:0000256" key="1">
    <source>
        <dbReference type="SAM" id="Phobius"/>
    </source>
</evidence>
<dbReference type="Proteomes" id="UP000294937">
    <property type="component" value="Unassembled WGS sequence"/>
</dbReference>
<evidence type="ECO:0000313" key="2">
    <source>
        <dbReference type="EMBL" id="TCS97008.1"/>
    </source>
</evidence>
<keyword evidence="1" id="KW-1133">Transmembrane helix</keyword>
<sequence length="229" mass="26095">MLSILDILYIIFMSSSGAVIGAISIIVQRSFQKKVLNDLGLDQLPKDPQECNQMLIKRCSYLRSWTNLDTLHVGVLLYGLLLLLCGLIVSFIEMITSEIVRVDVVPVNYGLLLTSFILILISSILILQRFWFVIRLHQSDQDQPIQIPNWMIRKSISWNKKSTTKNSMPITTITLSILGPLVGVSSFFIMKQWGLPSFLVVMGIFVVISILLPIFEYQYRKKKNTKSIN</sequence>
<dbReference type="AlphaFoldDB" id="A0A4R3LCH6"/>
<reference evidence="2 3" key="1">
    <citation type="submission" date="2019-03" db="EMBL/GenBank/DDBJ databases">
        <title>Genomic Encyclopedia of Type Strains, Phase IV (KMG-IV): sequencing the most valuable type-strain genomes for metagenomic binning, comparative biology and taxonomic classification.</title>
        <authorList>
            <person name="Goeker M."/>
        </authorList>
    </citation>
    <scope>NUCLEOTIDE SEQUENCE [LARGE SCALE GENOMIC DNA]</scope>
    <source>
        <strain evidence="2 3">DSM 45707</strain>
    </source>
</reference>
<feature type="transmembrane region" description="Helical" evidence="1">
    <location>
        <begin position="6"/>
        <end position="27"/>
    </location>
</feature>
<evidence type="ECO:0000313" key="3">
    <source>
        <dbReference type="Proteomes" id="UP000294937"/>
    </source>
</evidence>